<protein>
    <submittedName>
        <fullName evidence="2">Uncharacterized protein</fullName>
    </submittedName>
</protein>
<keyword evidence="3" id="KW-1185">Reference proteome</keyword>
<proteinExistence type="predicted"/>
<organism evidence="2 3">
    <name type="scientific">Gracilibacillus halotolerans</name>
    <dbReference type="NCBI Taxonomy" id="74386"/>
    <lineage>
        <taxon>Bacteria</taxon>
        <taxon>Bacillati</taxon>
        <taxon>Bacillota</taxon>
        <taxon>Bacilli</taxon>
        <taxon>Bacillales</taxon>
        <taxon>Bacillaceae</taxon>
        <taxon>Gracilibacillus</taxon>
    </lineage>
</organism>
<comment type="caution">
    <text evidence="2">The sequence shown here is derived from an EMBL/GenBank/DDBJ whole genome shotgun (WGS) entry which is preliminary data.</text>
</comment>
<evidence type="ECO:0000313" key="3">
    <source>
        <dbReference type="Proteomes" id="UP000572212"/>
    </source>
</evidence>
<evidence type="ECO:0000256" key="1">
    <source>
        <dbReference type="SAM" id="MobiDB-lite"/>
    </source>
</evidence>
<accession>A0A841RM91</accession>
<feature type="region of interest" description="Disordered" evidence="1">
    <location>
        <begin position="25"/>
        <end position="75"/>
    </location>
</feature>
<dbReference type="Proteomes" id="UP000572212">
    <property type="component" value="Unassembled WGS sequence"/>
</dbReference>
<dbReference type="AlphaFoldDB" id="A0A841RM91"/>
<dbReference type="EMBL" id="JACHON010000004">
    <property type="protein sequence ID" value="MBB6512576.1"/>
    <property type="molecule type" value="Genomic_DNA"/>
</dbReference>
<reference evidence="2 3" key="1">
    <citation type="submission" date="2020-08" db="EMBL/GenBank/DDBJ databases">
        <title>Genomic Encyclopedia of Type Strains, Phase IV (KMG-IV): sequencing the most valuable type-strain genomes for metagenomic binning, comparative biology and taxonomic classification.</title>
        <authorList>
            <person name="Goeker M."/>
        </authorList>
    </citation>
    <scope>NUCLEOTIDE SEQUENCE [LARGE SCALE GENOMIC DNA]</scope>
    <source>
        <strain evidence="2 3">DSM 11805</strain>
    </source>
</reference>
<feature type="compositionally biased region" description="Basic and acidic residues" evidence="1">
    <location>
        <begin position="25"/>
        <end position="39"/>
    </location>
</feature>
<gene>
    <name evidence="2" type="ORF">GGQ92_001362</name>
</gene>
<sequence length="75" mass="9025">MSENKKVIHVKNLEIHAENVEIIPPRRRDPFFGPRREEIEATGEEEVRETPEENVQEEEDNEREDDQQRPPFSWI</sequence>
<name>A0A841RM91_9BACI</name>
<feature type="compositionally biased region" description="Acidic residues" evidence="1">
    <location>
        <begin position="40"/>
        <end position="65"/>
    </location>
</feature>
<evidence type="ECO:0000313" key="2">
    <source>
        <dbReference type="EMBL" id="MBB6512576.1"/>
    </source>
</evidence>
<dbReference type="RefSeq" id="WP_184246056.1">
    <property type="nucleotide sequence ID" value="NZ_BAAACU010000028.1"/>
</dbReference>